<evidence type="ECO:0000256" key="1">
    <source>
        <dbReference type="SAM" id="SignalP"/>
    </source>
</evidence>
<accession>A0A2T7NJH0</accession>
<dbReference type="GO" id="GO:0004623">
    <property type="term" value="F:phospholipase A2 activity"/>
    <property type="evidence" value="ECO:0007669"/>
    <property type="project" value="InterPro"/>
</dbReference>
<dbReference type="AlphaFoldDB" id="A0A2T7NJH0"/>
<dbReference type="InterPro" id="IPR015141">
    <property type="entry name" value="PLipase_A2_prok/fun"/>
</dbReference>
<proteinExistence type="predicted"/>
<dbReference type="PANTHER" id="PTHR37687">
    <property type="entry name" value="AGAP006772-PA"/>
    <property type="match status" value="1"/>
</dbReference>
<name>A0A2T7NJH0_POMCA</name>
<feature type="signal peptide" evidence="1">
    <location>
        <begin position="1"/>
        <end position="26"/>
    </location>
</feature>
<dbReference type="Gene3D" id="1.20.90.10">
    <property type="entry name" value="Phospholipase A2 domain"/>
    <property type="match status" value="2"/>
</dbReference>
<dbReference type="Proteomes" id="UP000245119">
    <property type="component" value="Linkage Group LG12"/>
</dbReference>
<reference evidence="2 3" key="1">
    <citation type="submission" date="2018-04" db="EMBL/GenBank/DDBJ databases">
        <title>The genome of golden apple snail Pomacea canaliculata provides insight into stress tolerance and invasive adaptation.</title>
        <authorList>
            <person name="Liu C."/>
            <person name="Liu B."/>
            <person name="Ren Y."/>
            <person name="Zhang Y."/>
            <person name="Wang H."/>
            <person name="Li S."/>
            <person name="Jiang F."/>
            <person name="Yin L."/>
            <person name="Zhang G."/>
            <person name="Qian W."/>
            <person name="Fan W."/>
        </authorList>
    </citation>
    <scope>NUCLEOTIDE SEQUENCE [LARGE SCALE GENOMIC DNA]</scope>
    <source>
        <strain evidence="2">SZHN2017</strain>
        <tissue evidence="2">Muscle</tissue>
    </source>
</reference>
<feature type="chain" id="PRO_5015587174" description="Conodipine-M alpha chain" evidence="1">
    <location>
        <begin position="27"/>
        <end position="287"/>
    </location>
</feature>
<keyword evidence="1" id="KW-0732">Signal</keyword>
<dbReference type="OrthoDB" id="10043382at2759"/>
<protein>
    <recommendedName>
        <fullName evidence="4">Conodipine-M alpha chain</fullName>
    </recommendedName>
</protein>
<keyword evidence="3" id="KW-1185">Reference proteome</keyword>
<dbReference type="PANTHER" id="PTHR37687:SF1">
    <property type="entry name" value="AGAP006772-PA"/>
    <property type="match status" value="1"/>
</dbReference>
<dbReference type="EMBL" id="PZQS01000012">
    <property type="protein sequence ID" value="PVD21307.1"/>
    <property type="molecule type" value="Genomic_DNA"/>
</dbReference>
<sequence>MLSTRMSATLAALVLVIAFTVSGTGAFQCSSFANGCSTPLNMDVWYKKEFTPACNIHDVCYRCVRQTTIFDDSHNKHLIGFWFEQGARWGISRARCDSVFRSDMLSVCPRQRNPLACSVVANTYHGVVVLAGAPRYRARGNTPSERMKTDTTRAILLVVGVAFAVQGEIIEQDTSDGQCSADANGCSIPFNINVFFKEEFTPACNIHDVCYRCGARYSISRDRCDSVFLSQMQSVCPRQQQSDLCLTVSRLYYEAVKHLGFLRYHLSWFTPSECSNPDIRLSCLQNH</sequence>
<evidence type="ECO:0008006" key="4">
    <source>
        <dbReference type="Google" id="ProtNLM"/>
    </source>
</evidence>
<evidence type="ECO:0000313" key="2">
    <source>
        <dbReference type="EMBL" id="PVD21307.1"/>
    </source>
</evidence>
<evidence type="ECO:0000313" key="3">
    <source>
        <dbReference type="Proteomes" id="UP000245119"/>
    </source>
</evidence>
<dbReference type="SUPFAM" id="SSF48619">
    <property type="entry name" value="Phospholipase A2, PLA2"/>
    <property type="match status" value="2"/>
</dbReference>
<gene>
    <name evidence="2" type="ORF">C0Q70_19480</name>
</gene>
<organism evidence="2 3">
    <name type="scientific">Pomacea canaliculata</name>
    <name type="common">Golden apple snail</name>
    <dbReference type="NCBI Taxonomy" id="400727"/>
    <lineage>
        <taxon>Eukaryota</taxon>
        <taxon>Metazoa</taxon>
        <taxon>Spiralia</taxon>
        <taxon>Lophotrochozoa</taxon>
        <taxon>Mollusca</taxon>
        <taxon>Gastropoda</taxon>
        <taxon>Caenogastropoda</taxon>
        <taxon>Architaenioglossa</taxon>
        <taxon>Ampullarioidea</taxon>
        <taxon>Ampullariidae</taxon>
        <taxon>Pomacea</taxon>
    </lineage>
</organism>
<dbReference type="Pfam" id="PF09056">
    <property type="entry name" value="Phospholip_A2_3"/>
    <property type="match status" value="1"/>
</dbReference>
<comment type="caution">
    <text evidence="2">The sequence shown here is derived from an EMBL/GenBank/DDBJ whole genome shotgun (WGS) entry which is preliminary data.</text>
</comment>
<dbReference type="InterPro" id="IPR038875">
    <property type="entry name" value="PLA2_conodipine-like"/>
</dbReference>
<dbReference type="GO" id="GO:0006644">
    <property type="term" value="P:phospholipid metabolic process"/>
    <property type="evidence" value="ECO:0007669"/>
    <property type="project" value="InterPro"/>
</dbReference>
<dbReference type="InterPro" id="IPR036444">
    <property type="entry name" value="PLipase_A2_dom_sf"/>
</dbReference>
<dbReference type="GO" id="GO:0050482">
    <property type="term" value="P:arachidonate secretion"/>
    <property type="evidence" value="ECO:0007669"/>
    <property type="project" value="InterPro"/>
</dbReference>